<proteinExistence type="predicted"/>
<gene>
    <name evidence="2" type="ORF">DY000_02023704</name>
</gene>
<name>A0ABQ7E6P2_BRACR</name>
<evidence type="ECO:0000256" key="1">
    <source>
        <dbReference type="SAM" id="MobiDB-lite"/>
    </source>
</evidence>
<reference evidence="2 3" key="1">
    <citation type="journal article" date="2020" name="BMC Genomics">
        <title>Intraspecific diversification of the crop wild relative Brassica cretica Lam. using demographic model selection.</title>
        <authorList>
            <person name="Kioukis A."/>
            <person name="Michalopoulou V.A."/>
            <person name="Briers L."/>
            <person name="Pirintsos S."/>
            <person name="Studholme D.J."/>
            <person name="Pavlidis P."/>
            <person name="Sarris P.F."/>
        </authorList>
    </citation>
    <scope>NUCLEOTIDE SEQUENCE [LARGE SCALE GENOMIC DNA]</scope>
    <source>
        <strain evidence="3">cv. PFS-1207/04</strain>
    </source>
</reference>
<dbReference type="Proteomes" id="UP000266723">
    <property type="component" value="Unassembled WGS sequence"/>
</dbReference>
<accession>A0ABQ7E6P2</accession>
<dbReference type="EMBL" id="QGKV02000299">
    <property type="protein sequence ID" value="KAF3591939.1"/>
    <property type="molecule type" value="Genomic_DNA"/>
</dbReference>
<comment type="caution">
    <text evidence="2">The sequence shown here is derived from an EMBL/GenBank/DDBJ whole genome shotgun (WGS) entry which is preliminary data.</text>
</comment>
<sequence>MLNRLIHPVPSHTAAGSSSSGSRRVRSARAAVLKMADQTRTAKHVGRFISFMTHDSGRFISFMTHQLKAFGRPKASSTLKPPSLELHNVESLSLSLNVLGENRNRDLGLRVFKIPQVKPIPLSTRPVLNPSREVRNFAGLPNGGPIPPCNKPLRTRPAVQVLDCHP</sequence>
<evidence type="ECO:0000313" key="3">
    <source>
        <dbReference type="Proteomes" id="UP000266723"/>
    </source>
</evidence>
<feature type="region of interest" description="Disordered" evidence="1">
    <location>
        <begin position="1"/>
        <end position="25"/>
    </location>
</feature>
<keyword evidence="3" id="KW-1185">Reference proteome</keyword>
<organism evidence="2 3">
    <name type="scientific">Brassica cretica</name>
    <name type="common">Mustard</name>
    <dbReference type="NCBI Taxonomy" id="69181"/>
    <lineage>
        <taxon>Eukaryota</taxon>
        <taxon>Viridiplantae</taxon>
        <taxon>Streptophyta</taxon>
        <taxon>Embryophyta</taxon>
        <taxon>Tracheophyta</taxon>
        <taxon>Spermatophyta</taxon>
        <taxon>Magnoliopsida</taxon>
        <taxon>eudicotyledons</taxon>
        <taxon>Gunneridae</taxon>
        <taxon>Pentapetalae</taxon>
        <taxon>rosids</taxon>
        <taxon>malvids</taxon>
        <taxon>Brassicales</taxon>
        <taxon>Brassicaceae</taxon>
        <taxon>Brassiceae</taxon>
        <taxon>Brassica</taxon>
    </lineage>
</organism>
<feature type="compositionally biased region" description="Low complexity" evidence="1">
    <location>
        <begin position="14"/>
        <end position="25"/>
    </location>
</feature>
<protein>
    <submittedName>
        <fullName evidence="2">Uncharacterized protein</fullName>
    </submittedName>
</protein>
<evidence type="ECO:0000313" key="2">
    <source>
        <dbReference type="EMBL" id="KAF3591939.1"/>
    </source>
</evidence>